<dbReference type="AlphaFoldDB" id="A0A5B7FPA1"/>
<evidence type="ECO:0000313" key="2">
    <source>
        <dbReference type="EMBL" id="MPC47315.1"/>
    </source>
</evidence>
<reference evidence="2 3" key="1">
    <citation type="submission" date="2019-05" db="EMBL/GenBank/DDBJ databases">
        <title>Another draft genome of Portunus trituberculatus and its Hox gene families provides insights of decapod evolution.</title>
        <authorList>
            <person name="Jeong J.-H."/>
            <person name="Song I."/>
            <person name="Kim S."/>
            <person name="Choi T."/>
            <person name="Kim D."/>
            <person name="Ryu S."/>
            <person name="Kim W."/>
        </authorList>
    </citation>
    <scope>NUCLEOTIDE SEQUENCE [LARGE SCALE GENOMIC DNA]</scope>
    <source>
        <tissue evidence="2">Muscle</tissue>
    </source>
</reference>
<name>A0A5B7FPA1_PORTR</name>
<gene>
    <name evidence="2" type="ORF">E2C01_041058</name>
</gene>
<keyword evidence="3" id="KW-1185">Reference proteome</keyword>
<feature type="region of interest" description="Disordered" evidence="1">
    <location>
        <begin position="149"/>
        <end position="170"/>
    </location>
</feature>
<dbReference type="Proteomes" id="UP000324222">
    <property type="component" value="Unassembled WGS sequence"/>
</dbReference>
<comment type="caution">
    <text evidence="2">The sequence shown here is derived from an EMBL/GenBank/DDBJ whole genome shotgun (WGS) entry which is preliminary data.</text>
</comment>
<dbReference type="EMBL" id="VSRR010007669">
    <property type="protein sequence ID" value="MPC47315.1"/>
    <property type="molecule type" value="Genomic_DNA"/>
</dbReference>
<evidence type="ECO:0000313" key="3">
    <source>
        <dbReference type="Proteomes" id="UP000324222"/>
    </source>
</evidence>
<sequence length="170" mass="17876">MWDVQHTFKVKPAIGQTARHCCHVSPRAVANGAKFTQPCLRLGTSDQELDVEPESHGVTGLRGAALGVCGVEVSRGRARATVGEIIRVTTVVYYTCPTAKRDGRSCGGRWGCSGDCHLSPAARHPSTTRPTAGVPATRILSSLRVTSSEGCAAQDIQAGRGSPESSPSKH</sequence>
<evidence type="ECO:0000256" key="1">
    <source>
        <dbReference type="SAM" id="MobiDB-lite"/>
    </source>
</evidence>
<proteinExistence type="predicted"/>
<protein>
    <submittedName>
        <fullName evidence="2">Uncharacterized protein</fullName>
    </submittedName>
</protein>
<accession>A0A5B7FPA1</accession>
<organism evidence="2 3">
    <name type="scientific">Portunus trituberculatus</name>
    <name type="common">Swimming crab</name>
    <name type="synonym">Neptunus trituberculatus</name>
    <dbReference type="NCBI Taxonomy" id="210409"/>
    <lineage>
        <taxon>Eukaryota</taxon>
        <taxon>Metazoa</taxon>
        <taxon>Ecdysozoa</taxon>
        <taxon>Arthropoda</taxon>
        <taxon>Crustacea</taxon>
        <taxon>Multicrustacea</taxon>
        <taxon>Malacostraca</taxon>
        <taxon>Eumalacostraca</taxon>
        <taxon>Eucarida</taxon>
        <taxon>Decapoda</taxon>
        <taxon>Pleocyemata</taxon>
        <taxon>Brachyura</taxon>
        <taxon>Eubrachyura</taxon>
        <taxon>Portunoidea</taxon>
        <taxon>Portunidae</taxon>
        <taxon>Portuninae</taxon>
        <taxon>Portunus</taxon>
    </lineage>
</organism>